<gene>
    <name evidence="2" type="ORF">BN946_scf184600.g19</name>
</gene>
<dbReference type="HOGENOM" id="CLU_305048_0_0_1"/>
<proteinExistence type="predicted"/>
<dbReference type="InterPro" id="IPR043502">
    <property type="entry name" value="DNA/RNA_pol_sf"/>
</dbReference>
<dbReference type="OMA" id="GCENIDF"/>
<evidence type="ECO:0000256" key="1">
    <source>
        <dbReference type="SAM" id="MobiDB-lite"/>
    </source>
</evidence>
<sequence length="1007" mass="112136">MSLNPGSGGPPRGVDTANLGAYSQPFGPTERGAPIQVPELSPEGPNPNPDATAQPDLSSPAGRIAENEARSRRNSERQERREAGNVGVEEDEDLLEIEPEDAGGPHGTQDTMSTLRSQNPGIAGGGGEDPATEGLMGVLMARAMELLDSALVAKKAKGAKTLGRLEEGVAEPGSGMGSRRNRLDRHLITLLKLGFHLPLTLCTNEAIELVRAQPTRLADKRYTDADGNKVLIVDVNAGWPDEREISSEDWKDAWANLLQVLPEILTPDGVKRFREHFEFLSRQQNFKVRFPAIRQFDIDVRHNYFWGRECLPFSPGSPEYVSELIQRQNDVAMEMASRPAARYSEQVSYPSQAIHSTGASFTQTARYHPYGGDRGGFAQRGRGGGRGGGDRGRPFRGGRIPSSTGPLCLICATSGHRAAECVASKLPNGQPVFAAFIGERLVAAGSRAAILSGASERDRIITTYRADAIEEELRRWGLWEKHAELPGKLQFGFRIGDMRPLTKTFTPENHKGGCENIDFIIAYTTEQVELGHMTGPYSEEQVREILGSHFRSSPLSVVPKSSLEPNKLRLIQNCSFRDEDGVSVNDMITTEDFPTEWGTAAEVAEIITNAPAGAQMATLDVDSAFRRIPIYPAHKQYLVIQQRPGEFFIDHVCPFGVRSGPGLQGAPMDAVVDILDARGWGPNKKWVDDLNNFRFPTGRNASDDGWEYAHSVDDIFDLGERLGLPWHKDKWKAHDFTGVYLGFLWNVPERTVALPDRKRLKYRSRLVDALDAMKGGARRIDLRTMEKLSGSLAHATFVYPRGRTYLSGLYTFVASYPNEHTSRYPPKSVVSDLKWWLELLSHAGEWRTLIARGPVKDLDLWVDASSSWGIGVVIADTWDAWRWKVAREVWNTCSRDIGWAEMVAIELLLRRMVEMDWENANLLVRSDNEGVIKAFKRGRSRNWQVNMSIRRAELICMEKNIQIVPVYVNTKDNRADPVSRGVPGPTLSRFHSKFRLPDELSEFLVHV</sequence>
<reference evidence="2" key="1">
    <citation type="submission" date="2014-01" db="EMBL/GenBank/DDBJ databases">
        <title>The genome of the white-rot fungus Pycnoporus cinnabarinus: a basidiomycete model with a versatile arsenal for lignocellulosic biomass breakdown.</title>
        <authorList>
            <person name="Levasseur A."/>
            <person name="Lomascolo A."/>
            <person name="Ruiz-Duenas F.J."/>
            <person name="Uzan E."/>
            <person name="Piumi F."/>
            <person name="Kues U."/>
            <person name="Ram A.F.J."/>
            <person name="Murat C."/>
            <person name="Haon M."/>
            <person name="Benoit I."/>
            <person name="Arfi Y."/>
            <person name="Chevret D."/>
            <person name="Drula E."/>
            <person name="Kwon M.J."/>
            <person name="Gouret P."/>
            <person name="Lesage-Meessen L."/>
            <person name="Lombard V."/>
            <person name="Mariette J."/>
            <person name="Noirot C."/>
            <person name="Park J."/>
            <person name="Patyshakuliyeva A."/>
            <person name="Wieneger R.A.B."/>
            <person name="Wosten H.A.B."/>
            <person name="Martin F."/>
            <person name="Coutinho P.M."/>
            <person name="de Vries R."/>
            <person name="Martinez A.T."/>
            <person name="Klopp C."/>
            <person name="Pontarotti P."/>
            <person name="Henrissat B."/>
            <person name="Record E."/>
        </authorList>
    </citation>
    <scope>NUCLEOTIDE SEQUENCE [LARGE SCALE GENOMIC DNA]</scope>
    <source>
        <strain evidence="2">BRFM137</strain>
    </source>
</reference>
<dbReference type="SUPFAM" id="SSF56672">
    <property type="entry name" value="DNA/RNA polymerases"/>
    <property type="match status" value="1"/>
</dbReference>
<dbReference type="PANTHER" id="PTHR33050">
    <property type="entry name" value="REVERSE TRANSCRIPTASE DOMAIN-CONTAINING PROTEIN"/>
    <property type="match status" value="1"/>
</dbReference>
<accession>A0A060SQ17</accession>
<protein>
    <submittedName>
        <fullName evidence="2">Uncharacterized protein</fullName>
    </submittedName>
</protein>
<evidence type="ECO:0000313" key="2">
    <source>
        <dbReference type="EMBL" id="CDO76470.1"/>
    </source>
</evidence>
<dbReference type="InterPro" id="IPR052055">
    <property type="entry name" value="Hepadnavirus_pol/RT"/>
</dbReference>
<organism evidence="2 3">
    <name type="scientific">Pycnoporus cinnabarinus</name>
    <name type="common">Cinnabar-red polypore</name>
    <name type="synonym">Trametes cinnabarina</name>
    <dbReference type="NCBI Taxonomy" id="5643"/>
    <lineage>
        <taxon>Eukaryota</taxon>
        <taxon>Fungi</taxon>
        <taxon>Dikarya</taxon>
        <taxon>Basidiomycota</taxon>
        <taxon>Agaricomycotina</taxon>
        <taxon>Agaricomycetes</taxon>
        <taxon>Polyporales</taxon>
        <taxon>Polyporaceae</taxon>
        <taxon>Trametes</taxon>
    </lineage>
</organism>
<dbReference type="AlphaFoldDB" id="A0A060SQ17"/>
<feature type="region of interest" description="Disordered" evidence="1">
    <location>
        <begin position="1"/>
        <end position="130"/>
    </location>
</feature>
<dbReference type="PANTHER" id="PTHR33050:SF7">
    <property type="entry name" value="RIBONUCLEASE H"/>
    <property type="match status" value="1"/>
</dbReference>
<dbReference type="OrthoDB" id="2757691at2759"/>
<evidence type="ECO:0000313" key="3">
    <source>
        <dbReference type="Proteomes" id="UP000029665"/>
    </source>
</evidence>
<feature type="compositionally biased region" description="Gly residues" evidence="1">
    <location>
        <begin position="1"/>
        <end position="11"/>
    </location>
</feature>
<feature type="region of interest" description="Disordered" evidence="1">
    <location>
        <begin position="372"/>
        <end position="400"/>
    </location>
</feature>
<comment type="caution">
    <text evidence="2">The sequence shown here is derived from an EMBL/GenBank/DDBJ whole genome shotgun (WGS) entry which is preliminary data.</text>
</comment>
<feature type="compositionally biased region" description="Polar residues" evidence="1">
    <location>
        <begin position="108"/>
        <end position="120"/>
    </location>
</feature>
<feature type="compositionally biased region" description="Basic and acidic residues" evidence="1">
    <location>
        <begin position="65"/>
        <end position="83"/>
    </location>
</feature>
<keyword evidence="3" id="KW-1185">Reference proteome</keyword>
<name>A0A060SQ17_PYCCI</name>
<feature type="compositionally biased region" description="Acidic residues" evidence="1">
    <location>
        <begin position="88"/>
        <end position="101"/>
    </location>
</feature>
<dbReference type="STRING" id="5643.A0A060SQ17"/>
<dbReference type="Proteomes" id="UP000029665">
    <property type="component" value="Unassembled WGS sequence"/>
</dbReference>
<dbReference type="EMBL" id="CCBP010000377">
    <property type="protein sequence ID" value="CDO76470.1"/>
    <property type="molecule type" value="Genomic_DNA"/>
</dbReference>